<evidence type="ECO:0000313" key="3">
    <source>
        <dbReference type="Proteomes" id="UP000244855"/>
    </source>
</evidence>
<dbReference type="Proteomes" id="UP000244855">
    <property type="component" value="Unassembled WGS sequence"/>
</dbReference>
<keyword evidence="3" id="KW-1185">Reference proteome</keyword>
<proteinExistence type="predicted"/>
<evidence type="ECO:0000313" key="2">
    <source>
        <dbReference type="EMBL" id="PVH91434.1"/>
    </source>
</evidence>
<feature type="compositionally biased region" description="Basic and acidic residues" evidence="1">
    <location>
        <begin position="73"/>
        <end position="84"/>
    </location>
</feature>
<gene>
    <name evidence="2" type="ORF">DM02DRAFT_620530</name>
</gene>
<dbReference type="AlphaFoldDB" id="A0A2V1D2E4"/>
<sequence length="84" mass="9550">MSHHPPNDSAVKKATEEVTDKELEEFRALMDKDLDQADLDAISEMVAIFVPSHKRSKRRPEKRSNKQTNSAEKTTEDSCGHKNI</sequence>
<protein>
    <submittedName>
        <fullName evidence="2">Uncharacterized protein</fullName>
    </submittedName>
</protein>
<evidence type="ECO:0000256" key="1">
    <source>
        <dbReference type="SAM" id="MobiDB-lite"/>
    </source>
</evidence>
<name>A0A2V1D2E4_9PLEO</name>
<accession>A0A2V1D2E4</accession>
<reference evidence="2 3" key="1">
    <citation type="journal article" date="2018" name="Sci. Rep.">
        <title>Comparative genomics provides insights into the lifestyle and reveals functional heterogeneity of dark septate endophytic fungi.</title>
        <authorList>
            <person name="Knapp D.G."/>
            <person name="Nemeth J.B."/>
            <person name="Barry K."/>
            <person name="Hainaut M."/>
            <person name="Henrissat B."/>
            <person name="Johnson J."/>
            <person name="Kuo A."/>
            <person name="Lim J.H.P."/>
            <person name="Lipzen A."/>
            <person name="Nolan M."/>
            <person name="Ohm R.A."/>
            <person name="Tamas L."/>
            <person name="Grigoriev I.V."/>
            <person name="Spatafora J.W."/>
            <person name="Nagy L.G."/>
            <person name="Kovacs G.M."/>
        </authorList>
    </citation>
    <scope>NUCLEOTIDE SEQUENCE [LARGE SCALE GENOMIC DNA]</scope>
    <source>
        <strain evidence="2 3">DSE2036</strain>
    </source>
</reference>
<feature type="compositionally biased region" description="Basic residues" evidence="1">
    <location>
        <begin position="52"/>
        <end position="61"/>
    </location>
</feature>
<organism evidence="2 3">
    <name type="scientific">Periconia macrospinosa</name>
    <dbReference type="NCBI Taxonomy" id="97972"/>
    <lineage>
        <taxon>Eukaryota</taxon>
        <taxon>Fungi</taxon>
        <taxon>Dikarya</taxon>
        <taxon>Ascomycota</taxon>
        <taxon>Pezizomycotina</taxon>
        <taxon>Dothideomycetes</taxon>
        <taxon>Pleosporomycetidae</taxon>
        <taxon>Pleosporales</taxon>
        <taxon>Massarineae</taxon>
        <taxon>Periconiaceae</taxon>
        <taxon>Periconia</taxon>
    </lineage>
</organism>
<dbReference type="EMBL" id="KZ805866">
    <property type="protein sequence ID" value="PVH91434.1"/>
    <property type="molecule type" value="Genomic_DNA"/>
</dbReference>
<feature type="region of interest" description="Disordered" evidence="1">
    <location>
        <begin position="51"/>
        <end position="84"/>
    </location>
</feature>